<dbReference type="InterPro" id="IPR011006">
    <property type="entry name" value="CheY-like_superfamily"/>
</dbReference>
<dbReference type="KEGG" id="sulg:FJR48_10290"/>
<evidence type="ECO:0000313" key="8">
    <source>
        <dbReference type="EMBL" id="QFR50092.1"/>
    </source>
</evidence>
<dbReference type="RefSeq" id="WP_152308040.1">
    <property type="nucleotide sequence ID" value="NZ_CP043617.1"/>
</dbReference>
<dbReference type="Pfam" id="PF08447">
    <property type="entry name" value="PAS_3"/>
    <property type="match status" value="1"/>
</dbReference>
<dbReference type="FunFam" id="1.10.3210.10:FF:000018">
    <property type="entry name" value="Two-component system response regulator"/>
    <property type="match status" value="1"/>
</dbReference>
<evidence type="ECO:0000256" key="1">
    <source>
        <dbReference type="ARBA" id="ARBA00022801"/>
    </source>
</evidence>
<feature type="modified residue" description="4-aspartylphosphate" evidence="2">
    <location>
        <position position="54"/>
    </location>
</feature>
<dbReference type="InterPro" id="IPR001610">
    <property type="entry name" value="PAC"/>
</dbReference>
<dbReference type="PROSITE" id="PS51832">
    <property type="entry name" value="HD_GYP"/>
    <property type="match status" value="1"/>
</dbReference>
<keyword evidence="1" id="KW-0378">Hydrolase</keyword>
<evidence type="ECO:0000256" key="2">
    <source>
        <dbReference type="PROSITE-ProRule" id="PRU00169"/>
    </source>
</evidence>
<evidence type="ECO:0000259" key="5">
    <source>
        <dbReference type="PROSITE" id="PS50113"/>
    </source>
</evidence>
<dbReference type="GO" id="GO:0009214">
    <property type="term" value="P:cyclic nucleotide catabolic process"/>
    <property type="evidence" value="ECO:0007669"/>
    <property type="project" value="UniProtKB-ARBA"/>
</dbReference>
<dbReference type="EMBL" id="CP043617">
    <property type="protein sequence ID" value="QFR50092.1"/>
    <property type="molecule type" value="Genomic_DNA"/>
</dbReference>
<dbReference type="GO" id="GO:0000160">
    <property type="term" value="P:phosphorelay signal transduction system"/>
    <property type="evidence" value="ECO:0007669"/>
    <property type="project" value="InterPro"/>
</dbReference>
<dbReference type="InterPro" id="IPR052020">
    <property type="entry name" value="Cyclic_di-GMP/3'3'-cGAMP_PDE"/>
</dbReference>
<dbReference type="InterPro" id="IPR001789">
    <property type="entry name" value="Sig_transdc_resp-reg_receiver"/>
</dbReference>
<dbReference type="OrthoDB" id="9781223at2"/>
<dbReference type="SMART" id="SM00091">
    <property type="entry name" value="PAS"/>
    <property type="match status" value="1"/>
</dbReference>
<dbReference type="Gene3D" id="1.10.3210.10">
    <property type="entry name" value="Hypothetical protein af1432"/>
    <property type="match status" value="1"/>
</dbReference>
<dbReference type="InterPro" id="IPR000700">
    <property type="entry name" value="PAS-assoc_C"/>
</dbReference>
<dbReference type="NCBIfam" id="TIGR00229">
    <property type="entry name" value="sensory_box"/>
    <property type="match status" value="1"/>
</dbReference>
<dbReference type="SMART" id="SM00471">
    <property type="entry name" value="HDc"/>
    <property type="match status" value="1"/>
</dbReference>
<dbReference type="Gene3D" id="3.40.50.2300">
    <property type="match status" value="1"/>
</dbReference>
<reference evidence="8 9" key="1">
    <citation type="submission" date="2019-09" db="EMBL/GenBank/DDBJ databases">
        <title>Sulfurimonas gotlandica sp. nov., a chemoautotrophic and psychrotolerant epsilonproteobacterium isolated from a pelagic redoxcline, and an emended description of the genus Sulfurimonas.</title>
        <authorList>
            <person name="Wang S."/>
            <person name="Jiang L."/>
            <person name="Shao S."/>
        </authorList>
    </citation>
    <scope>NUCLEOTIDE SEQUENCE [LARGE SCALE GENOMIC DNA]</scope>
    <source>
        <strain evidence="8 9">GYSZ_1</strain>
    </source>
</reference>
<feature type="domain" description="PAC" evidence="5">
    <location>
        <begin position="212"/>
        <end position="264"/>
    </location>
</feature>
<keyword evidence="9" id="KW-1185">Reference proteome</keyword>
<feature type="domain" description="PAS" evidence="4">
    <location>
        <begin position="140"/>
        <end position="209"/>
    </location>
</feature>
<dbReference type="InterPro" id="IPR037522">
    <property type="entry name" value="HD_GYP_dom"/>
</dbReference>
<feature type="domain" description="HD" evidence="6">
    <location>
        <begin position="284"/>
        <end position="408"/>
    </location>
</feature>
<dbReference type="Proteomes" id="UP000326944">
    <property type="component" value="Chromosome"/>
</dbReference>
<dbReference type="SUPFAM" id="SSF52172">
    <property type="entry name" value="CheY-like"/>
    <property type="match status" value="1"/>
</dbReference>
<dbReference type="SUPFAM" id="SSF109604">
    <property type="entry name" value="HD-domain/PDEase-like"/>
    <property type="match status" value="1"/>
</dbReference>
<dbReference type="InterPro" id="IPR035965">
    <property type="entry name" value="PAS-like_dom_sf"/>
</dbReference>
<dbReference type="InterPro" id="IPR013655">
    <property type="entry name" value="PAS_fold_3"/>
</dbReference>
<dbReference type="CDD" id="cd00130">
    <property type="entry name" value="PAS"/>
    <property type="match status" value="1"/>
</dbReference>
<evidence type="ECO:0000259" key="3">
    <source>
        <dbReference type="PROSITE" id="PS50110"/>
    </source>
</evidence>
<dbReference type="PANTHER" id="PTHR45228">
    <property type="entry name" value="CYCLIC DI-GMP PHOSPHODIESTERASE TM_0186-RELATED"/>
    <property type="match status" value="1"/>
</dbReference>
<gene>
    <name evidence="8" type="ORF">FJR48_10290</name>
</gene>
<dbReference type="AlphaFoldDB" id="A0A5P8P2Y3"/>
<evidence type="ECO:0000313" key="9">
    <source>
        <dbReference type="Proteomes" id="UP000326944"/>
    </source>
</evidence>
<protein>
    <submittedName>
        <fullName evidence="8">Response regulator</fullName>
    </submittedName>
</protein>
<dbReference type="Gene3D" id="3.30.450.20">
    <property type="entry name" value="PAS domain"/>
    <property type="match status" value="1"/>
</dbReference>
<dbReference type="GO" id="GO:0004112">
    <property type="term" value="F:cyclic-nucleotide phosphodiesterase activity"/>
    <property type="evidence" value="ECO:0007669"/>
    <property type="project" value="UniProtKB-ARBA"/>
</dbReference>
<dbReference type="InterPro" id="IPR000014">
    <property type="entry name" value="PAS"/>
</dbReference>
<dbReference type="PANTHER" id="PTHR45228:SF9">
    <property type="entry name" value="3'3'-CGAMP-SPECIFIC PHOSPHODIESTERASE 2"/>
    <property type="match status" value="1"/>
</dbReference>
<dbReference type="CDD" id="cd00077">
    <property type="entry name" value="HDc"/>
    <property type="match status" value="1"/>
</dbReference>
<dbReference type="Pfam" id="PF13487">
    <property type="entry name" value="HD_5"/>
    <property type="match status" value="1"/>
</dbReference>
<organism evidence="8 9">
    <name type="scientific">Sulfurimonas lithotrophica</name>
    <dbReference type="NCBI Taxonomy" id="2590022"/>
    <lineage>
        <taxon>Bacteria</taxon>
        <taxon>Pseudomonadati</taxon>
        <taxon>Campylobacterota</taxon>
        <taxon>Epsilonproteobacteria</taxon>
        <taxon>Campylobacterales</taxon>
        <taxon>Sulfurimonadaceae</taxon>
        <taxon>Sulfurimonas</taxon>
    </lineage>
</organism>
<keyword evidence="2" id="KW-0597">Phosphoprotein</keyword>
<evidence type="ECO:0000259" key="6">
    <source>
        <dbReference type="PROSITE" id="PS51831"/>
    </source>
</evidence>
<dbReference type="PROSITE" id="PS50112">
    <property type="entry name" value="PAS"/>
    <property type="match status" value="1"/>
</dbReference>
<feature type="domain" description="Response regulatory" evidence="3">
    <location>
        <begin position="6"/>
        <end position="121"/>
    </location>
</feature>
<dbReference type="Pfam" id="PF00072">
    <property type="entry name" value="Response_reg"/>
    <property type="match status" value="1"/>
</dbReference>
<dbReference type="PROSITE" id="PS51831">
    <property type="entry name" value="HD"/>
    <property type="match status" value="1"/>
</dbReference>
<evidence type="ECO:0000259" key="7">
    <source>
        <dbReference type="PROSITE" id="PS51832"/>
    </source>
</evidence>
<dbReference type="InterPro" id="IPR003607">
    <property type="entry name" value="HD/PDEase_dom"/>
</dbReference>
<dbReference type="SUPFAM" id="SSF55785">
    <property type="entry name" value="PYP-like sensor domain (PAS domain)"/>
    <property type="match status" value="1"/>
</dbReference>
<name>A0A5P8P2Y3_9BACT</name>
<dbReference type="InterPro" id="IPR006674">
    <property type="entry name" value="HD_domain"/>
</dbReference>
<dbReference type="SMART" id="SM00086">
    <property type="entry name" value="PAC"/>
    <property type="match status" value="1"/>
</dbReference>
<proteinExistence type="predicted"/>
<dbReference type="PROSITE" id="PS50113">
    <property type="entry name" value="PAC"/>
    <property type="match status" value="1"/>
</dbReference>
<dbReference type="SMART" id="SM00448">
    <property type="entry name" value="REC"/>
    <property type="match status" value="1"/>
</dbReference>
<feature type="domain" description="HD-GYP" evidence="7">
    <location>
        <begin position="262"/>
        <end position="459"/>
    </location>
</feature>
<evidence type="ECO:0000259" key="4">
    <source>
        <dbReference type="PROSITE" id="PS50112"/>
    </source>
</evidence>
<dbReference type="PROSITE" id="PS50110">
    <property type="entry name" value="RESPONSE_REGULATORY"/>
    <property type="match status" value="1"/>
</dbReference>
<accession>A0A5P8P2Y3</accession>
<sequence>MDNLKTILIIDDAEININVLMELLDDKYDILASLDAKDGLEILKEEKVDLILLDIIMPEIDGFEVCKRLKSDPDTKDIPVIFITASTDEDSIERAYDVGAVDYITKPFKAKEVLSRINTHLALSEQKIILEKDLEENKILLNQYKEVVDISAIVSKTDLKGRITYVNKAFTEISGYSKEELIGKNHNIIRHPDVSKNIFKDMWKTIQSKHVWQGEVKNLKKDGGYYVVQSVVMPILDTKGDIEEYISVRYDITDTYDLQKEIEHTQKEVVFTMGAIGETRSKETGNHVKRVAEYSRALAKHLGLSKEIVDLIADASPMHDIGKVAIHDNILHKPSKLTDDEFAIMRTHAELGHKMLAHSDRPLLRVAARIALEHHERWDGNGYPRHLKGEDISLEGRITAIADVFDALGSDRVYKQAWDDKKIFEYFKKQRSKQFDPKLVDIFFDNLNEFLEIRETFKDV</sequence>